<protein>
    <submittedName>
        <fullName evidence="1">Uncharacterized protein</fullName>
    </submittedName>
</protein>
<name>A0ABM9PQG9_9FLAO</name>
<reference evidence="1 2" key="1">
    <citation type="submission" date="2024-05" db="EMBL/GenBank/DDBJ databases">
        <authorList>
            <person name="Duchaud E."/>
        </authorList>
    </citation>
    <scope>NUCLEOTIDE SEQUENCE [LARGE SCALE GENOMIC DNA]</scope>
    <source>
        <strain evidence="1">Ena-SAMPLE-TAB-13-05-2024-13:56:06:370-140305</strain>
    </source>
</reference>
<dbReference type="Proteomes" id="UP001497602">
    <property type="component" value="Unassembled WGS sequence"/>
</dbReference>
<proteinExistence type="predicted"/>
<organism evidence="1 2">
    <name type="scientific">Tenacibaculum vairaonense</name>
    <dbReference type="NCBI Taxonomy" id="3137860"/>
    <lineage>
        <taxon>Bacteria</taxon>
        <taxon>Pseudomonadati</taxon>
        <taxon>Bacteroidota</taxon>
        <taxon>Flavobacteriia</taxon>
        <taxon>Flavobacteriales</taxon>
        <taxon>Flavobacteriaceae</taxon>
        <taxon>Tenacibaculum</taxon>
    </lineage>
</organism>
<evidence type="ECO:0000313" key="1">
    <source>
        <dbReference type="EMBL" id="CAL2108024.1"/>
    </source>
</evidence>
<keyword evidence="2" id="KW-1185">Reference proteome</keyword>
<evidence type="ECO:0000313" key="2">
    <source>
        <dbReference type="Proteomes" id="UP001497602"/>
    </source>
</evidence>
<gene>
    <name evidence="1" type="ORF">T190115A13A_60019</name>
</gene>
<accession>A0ABM9PQG9</accession>
<dbReference type="EMBL" id="CAXJRC010000043">
    <property type="protein sequence ID" value="CAL2108024.1"/>
    <property type="molecule type" value="Genomic_DNA"/>
</dbReference>
<comment type="caution">
    <text evidence="1">The sequence shown here is derived from an EMBL/GenBank/DDBJ whole genome shotgun (WGS) entry which is preliminary data.</text>
</comment>
<sequence>MGIEPITFRTAIVFWITIKPSSQVTHTNQIQNCMNVYNGAIQKHTTRLA</sequence>